<dbReference type="Pfam" id="PF02492">
    <property type="entry name" value="cobW"/>
    <property type="match status" value="1"/>
</dbReference>
<accession>A0ABR6TI55</accession>
<keyword evidence="1" id="KW-0547">Nucleotide-binding</keyword>
<feature type="domain" description="CobW C-terminal" evidence="8">
    <location>
        <begin position="226"/>
        <end position="295"/>
    </location>
</feature>
<evidence type="ECO:0000259" key="8">
    <source>
        <dbReference type="Pfam" id="PF07683"/>
    </source>
</evidence>
<dbReference type="InterPro" id="IPR036627">
    <property type="entry name" value="CobW-likC_sf"/>
</dbReference>
<evidence type="ECO:0000256" key="1">
    <source>
        <dbReference type="ARBA" id="ARBA00022741"/>
    </source>
</evidence>
<evidence type="ECO:0000256" key="2">
    <source>
        <dbReference type="ARBA" id="ARBA00022801"/>
    </source>
</evidence>
<evidence type="ECO:0000256" key="5">
    <source>
        <dbReference type="ARBA" id="ARBA00049117"/>
    </source>
</evidence>
<dbReference type="InterPro" id="IPR003495">
    <property type="entry name" value="CobW/HypB/UreG_nucleotide-bd"/>
</dbReference>
<dbReference type="InterPro" id="IPR051316">
    <property type="entry name" value="Zinc-reg_GTPase_activator"/>
</dbReference>
<comment type="caution">
    <text evidence="9">The sequence shown here is derived from an EMBL/GenBank/DDBJ whole genome shotgun (WGS) entry which is preliminary data.</text>
</comment>
<keyword evidence="3" id="KW-0143">Chaperone</keyword>
<dbReference type="RefSeq" id="WP_185623145.1">
    <property type="nucleotide sequence ID" value="NZ_JABGBW010000001.1"/>
</dbReference>
<dbReference type="SUPFAM" id="SSF52540">
    <property type="entry name" value="P-loop containing nucleoside triphosphate hydrolases"/>
    <property type="match status" value="1"/>
</dbReference>
<comment type="similarity">
    <text evidence="4">Belongs to the SIMIBI class G3E GTPase family. ZNG1 subfamily.</text>
</comment>
<dbReference type="Gene3D" id="3.30.1220.10">
    <property type="entry name" value="CobW-like, C-terminal domain"/>
    <property type="match status" value="1"/>
</dbReference>
<comment type="catalytic activity">
    <reaction evidence="5">
        <text>GTP + H2O = GDP + phosphate + H(+)</text>
        <dbReference type="Rhea" id="RHEA:19669"/>
        <dbReference type="ChEBI" id="CHEBI:15377"/>
        <dbReference type="ChEBI" id="CHEBI:15378"/>
        <dbReference type="ChEBI" id="CHEBI:37565"/>
        <dbReference type="ChEBI" id="CHEBI:43474"/>
        <dbReference type="ChEBI" id="CHEBI:58189"/>
    </reaction>
    <physiologicalReaction direction="left-to-right" evidence="5">
        <dbReference type="Rhea" id="RHEA:19670"/>
    </physiologicalReaction>
</comment>
<dbReference type="PANTHER" id="PTHR13748:SF62">
    <property type="entry name" value="COBW DOMAIN-CONTAINING PROTEIN"/>
    <property type="match status" value="1"/>
</dbReference>
<dbReference type="Proteomes" id="UP000713904">
    <property type="component" value="Unassembled WGS sequence"/>
</dbReference>
<feature type="domain" description="CobW/HypB/UreG nucleotide-binding" evidence="7">
    <location>
        <begin position="3"/>
        <end position="175"/>
    </location>
</feature>
<dbReference type="Pfam" id="PF07683">
    <property type="entry name" value="CobW_C"/>
    <property type="match status" value="1"/>
</dbReference>
<dbReference type="InterPro" id="IPR027417">
    <property type="entry name" value="P-loop_NTPase"/>
</dbReference>
<dbReference type="SUPFAM" id="SSF90002">
    <property type="entry name" value="Hypothetical protein YjiA, C-terminal domain"/>
    <property type="match status" value="1"/>
</dbReference>
<keyword evidence="2" id="KW-0378">Hydrolase</keyword>
<dbReference type="PANTHER" id="PTHR13748">
    <property type="entry name" value="COBW-RELATED"/>
    <property type="match status" value="1"/>
</dbReference>
<sequence length="318" mass="36399">MKILVVSGFLGAGKTTFIEKLVKETKKDILILENEYGEVGIDGDLLKKEDINIWEMTEGCICCSMESSFGMTVLTISNTINPEILIIEPTGVGKLSSIMNNISKVQYERIEILEPVTIVDPNCINKYIKEFGEIFVDQILNSNKIIISKTNQFKYDVITEAENKIKELNSNADILKEDYQLFRKIKWDEFLQRPWSRGINKSNGKEEVEIDNIGFSGVYFEDISLFESYMGAIMRGRFGEVIRAKGFLPINNIWSKFDIVNDKYSIEKIESMDSSKIILIGKNLKKNELEVLFSSITDDKLKFNQGNKMTDLFLNIKK</sequence>
<dbReference type="EMBL" id="JABGBW010000001">
    <property type="protein sequence ID" value="MBC2575092.1"/>
    <property type="molecule type" value="Genomic_DNA"/>
</dbReference>
<dbReference type="InterPro" id="IPR011629">
    <property type="entry name" value="CobW-like_C"/>
</dbReference>
<evidence type="ECO:0000313" key="9">
    <source>
        <dbReference type="EMBL" id="MBC2575092.1"/>
    </source>
</evidence>
<reference evidence="9 10" key="1">
    <citation type="submission" date="2020-05" db="EMBL/GenBank/DDBJ databases">
        <title>Draft genome of xy-202 and genomic insight in genome of the genus Peptostreptococcus.</title>
        <authorList>
            <person name="Zhang Z."/>
        </authorList>
    </citation>
    <scope>NUCLEOTIDE SEQUENCE [LARGE SCALE GENOMIC DNA]</scope>
    <source>
        <strain evidence="9 10">DSM 27025</strain>
    </source>
</reference>
<evidence type="ECO:0000256" key="4">
    <source>
        <dbReference type="ARBA" id="ARBA00034320"/>
    </source>
</evidence>
<keyword evidence="6" id="KW-0175">Coiled coil</keyword>
<evidence type="ECO:0000256" key="6">
    <source>
        <dbReference type="SAM" id="Coils"/>
    </source>
</evidence>
<feature type="coiled-coil region" evidence="6">
    <location>
        <begin position="158"/>
        <end position="185"/>
    </location>
</feature>
<organism evidence="9 10">
    <name type="scientific">Peptostreptococcus canis</name>
    <dbReference type="NCBI Taxonomy" id="1159213"/>
    <lineage>
        <taxon>Bacteria</taxon>
        <taxon>Bacillati</taxon>
        <taxon>Bacillota</taxon>
        <taxon>Clostridia</taxon>
        <taxon>Peptostreptococcales</taxon>
        <taxon>Peptostreptococcaceae</taxon>
        <taxon>Peptostreptococcus</taxon>
    </lineage>
</organism>
<dbReference type="Gene3D" id="3.40.50.300">
    <property type="entry name" value="P-loop containing nucleotide triphosphate hydrolases"/>
    <property type="match status" value="1"/>
</dbReference>
<proteinExistence type="inferred from homology"/>
<keyword evidence="10" id="KW-1185">Reference proteome</keyword>
<name>A0ABR6TI55_9FIRM</name>
<evidence type="ECO:0000259" key="7">
    <source>
        <dbReference type="Pfam" id="PF02492"/>
    </source>
</evidence>
<evidence type="ECO:0000313" key="10">
    <source>
        <dbReference type="Proteomes" id="UP000713904"/>
    </source>
</evidence>
<evidence type="ECO:0000256" key="3">
    <source>
        <dbReference type="ARBA" id="ARBA00023186"/>
    </source>
</evidence>
<gene>
    <name evidence="9" type="ORF">HLB29_00140</name>
</gene>
<protein>
    <submittedName>
        <fullName evidence="9">GTP-binding protein</fullName>
    </submittedName>
</protein>